<evidence type="ECO:0000313" key="3">
    <source>
        <dbReference type="EMBL" id="CAJ1403472.1"/>
    </source>
</evidence>
<keyword evidence="1" id="KW-0472">Membrane</keyword>
<dbReference type="PANTHER" id="PTHR45856">
    <property type="entry name" value="ALPHA/BETA-HYDROLASES SUPERFAMILY PROTEIN"/>
    <property type="match status" value="1"/>
</dbReference>
<proteinExistence type="predicted"/>
<dbReference type="InterPro" id="IPR002921">
    <property type="entry name" value="Fungal_lipase-type"/>
</dbReference>
<dbReference type="Pfam" id="PF01764">
    <property type="entry name" value="Lipase_3"/>
    <property type="match status" value="1"/>
</dbReference>
<protein>
    <recommendedName>
        <fullName evidence="2">Fungal lipase-type domain-containing protein</fullName>
    </recommendedName>
</protein>
<dbReference type="GO" id="GO:0006629">
    <property type="term" value="P:lipid metabolic process"/>
    <property type="evidence" value="ECO:0007669"/>
    <property type="project" value="InterPro"/>
</dbReference>
<dbReference type="InterPro" id="IPR029058">
    <property type="entry name" value="AB_hydrolase_fold"/>
</dbReference>
<dbReference type="CDD" id="cd00519">
    <property type="entry name" value="Lipase_3"/>
    <property type="match status" value="1"/>
</dbReference>
<sequence>MATGDLAWGEQALGADPCGKIVIFVEYYRSLRNTYLTFLLMFSSAMAIWVAHLKAAKREANLNRPVGGFRAEDLVAHDESRWVGRVMEAFYRVEVEICKRCEHCRISRRHSSAMRRDFCGKCLGPEPKRSVKGSRAAMRFLGRVWTGWKGAITVSKDGLRSRDLLRERSGEVLFDMAVQLLQAEKVKRGESIADFWKEVAELIWKKGLDAASKVLQGMDLGARVDLRPTQRMSASYDADAAKELWLYATATTCSLEDLHKWPNGFDNPTCKTFAAGAGKVSVFVDNTRPSIQALKWIGLVLRISDAAWFQSVIAGLERWTVGNHKGFVATDDATKRIIVSVAGTGLPTDAGFIADVLADVNANNLYGLGCPVIQVQKTKFGLPYIVKLPGLHHRGFCWFYNMMVLYTSYQADLVKALSANPDYDVVFTGHSLGGASITLAATDYVYRIRPALKKSPDSDSQSVEPCLACDLPEVDPLPGLAVTGQAMLYTYGSPRPTSPAGADYLHGQLNASYRVTRNGDPVPLLMMCQRQDSGVQACRPTERNAYHVAQEVYYPFENGTYFMCNGLGEDPECQDTRSVEKDYTFEQFTYGFGNIHTAYFGTSFDNLSVRQVTGYFAVNFGACDPLRHGALEGNILYSNSAIGPPGCRSLGTCILQVGSEGLPGFEALELPGNSAAWRELCKHFPGQKVSLSAGIWRQAQCCVT</sequence>
<dbReference type="Gene3D" id="3.40.50.1820">
    <property type="entry name" value="alpha/beta hydrolase"/>
    <property type="match status" value="1"/>
</dbReference>
<dbReference type="Proteomes" id="UP001178507">
    <property type="component" value="Unassembled WGS sequence"/>
</dbReference>
<feature type="domain" description="Fungal lipase-type" evidence="2">
    <location>
        <begin position="391"/>
        <end position="528"/>
    </location>
</feature>
<comment type="caution">
    <text evidence="3">The sequence shown here is derived from an EMBL/GenBank/DDBJ whole genome shotgun (WGS) entry which is preliminary data.</text>
</comment>
<keyword evidence="1" id="KW-1133">Transmembrane helix</keyword>
<accession>A0AA36JC41</accession>
<dbReference type="SUPFAM" id="SSF53474">
    <property type="entry name" value="alpha/beta-Hydrolases"/>
    <property type="match status" value="1"/>
</dbReference>
<feature type="transmembrane region" description="Helical" evidence="1">
    <location>
        <begin position="35"/>
        <end position="53"/>
    </location>
</feature>
<keyword evidence="4" id="KW-1185">Reference proteome</keyword>
<dbReference type="AlphaFoldDB" id="A0AA36JC41"/>
<dbReference type="PANTHER" id="PTHR45856:SF24">
    <property type="entry name" value="FUNGAL LIPASE-LIKE DOMAIN-CONTAINING PROTEIN"/>
    <property type="match status" value="1"/>
</dbReference>
<reference evidence="3" key="1">
    <citation type="submission" date="2023-08" db="EMBL/GenBank/DDBJ databases">
        <authorList>
            <person name="Chen Y."/>
            <person name="Shah S."/>
            <person name="Dougan E. K."/>
            <person name="Thang M."/>
            <person name="Chan C."/>
        </authorList>
    </citation>
    <scope>NUCLEOTIDE SEQUENCE</scope>
</reference>
<evidence type="ECO:0000256" key="1">
    <source>
        <dbReference type="SAM" id="Phobius"/>
    </source>
</evidence>
<keyword evidence="1" id="KW-0812">Transmembrane</keyword>
<evidence type="ECO:0000259" key="2">
    <source>
        <dbReference type="Pfam" id="PF01764"/>
    </source>
</evidence>
<dbReference type="InterPro" id="IPR051218">
    <property type="entry name" value="Sec_MonoDiacylglyc_Lipase"/>
</dbReference>
<name>A0AA36JC41_9DINO</name>
<gene>
    <name evidence="3" type="ORF">EVOR1521_LOCUS26142</name>
</gene>
<dbReference type="EMBL" id="CAUJNA010003497">
    <property type="protein sequence ID" value="CAJ1403472.1"/>
    <property type="molecule type" value="Genomic_DNA"/>
</dbReference>
<evidence type="ECO:0000313" key="4">
    <source>
        <dbReference type="Proteomes" id="UP001178507"/>
    </source>
</evidence>
<organism evidence="3 4">
    <name type="scientific">Effrenium voratum</name>
    <dbReference type="NCBI Taxonomy" id="2562239"/>
    <lineage>
        <taxon>Eukaryota</taxon>
        <taxon>Sar</taxon>
        <taxon>Alveolata</taxon>
        <taxon>Dinophyceae</taxon>
        <taxon>Suessiales</taxon>
        <taxon>Symbiodiniaceae</taxon>
        <taxon>Effrenium</taxon>
    </lineage>
</organism>